<dbReference type="InterPro" id="IPR006566">
    <property type="entry name" value="FBD"/>
</dbReference>
<protein>
    <submittedName>
        <fullName evidence="3">F-box protein At4g22280-like isoform X1</fullName>
    </submittedName>
</protein>
<dbReference type="InterPro" id="IPR053781">
    <property type="entry name" value="F-box_AtFBL13-like"/>
</dbReference>
<dbReference type="InterPro" id="IPR032675">
    <property type="entry name" value="LRR_dom_sf"/>
</dbReference>
<dbReference type="CDD" id="cd22160">
    <property type="entry name" value="F-box_AtFBL13-like"/>
    <property type="match status" value="1"/>
</dbReference>
<evidence type="ECO:0000313" key="3">
    <source>
        <dbReference type="RefSeq" id="XP_071907520.1"/>
    </source>
</evidence>
<dbReference type="InterPro" id="IPR055411">
    <property type="entry name" value="LRR_FXL15/At3g58940/PEG3-like"/>
</dbReference>
<keyword evidence="2" id="KW-1185">Reference proteome</keyword>
<dbReference type="PROSITE" id="PS50181">
    <property type="entry name" value="FBOX"/>
    <property type="match status" value="1"/>
</dbReference>
<dbReference type="PANTHER" id="PTHR31900">
    <property type="entry name" value="F-BOX/RNI SUPERFAMILY PROTEIN-RELATED"/>
    <property type="match status" value="1"/>
</dbReference>
<dbReference type="Pfam" id="PF24758">
    <property type="entry name" value="LRR_At5g56370"/>
    <property type="match status" value="1"/>
</dbReference>
<evidence type="ECO:0000259" key="1">
    <source>
        <dbReference type="PROSITE" id="PS50181"/>
    </source>
</evidence>
<dbReference type="Gene3D" id="1.20.1280.50">
    <property type="match status" value="1"/>
</dbReference>
<dbReference type="SUPFAM" id="SSF81383">
    <property type="entry name" value="F-box domain"/>
    <property type="match status" value="1"/>
</dbReference>
<gene>
    <name evidence="3" type="primary">LOC113689617</name>
</gene>
<dbReference type="InterPro" id="IPR036047">
    <property type="entry name" value="F-box-like_dom_sf"/>
</dbReference>
<dbReference type="InterPro" id="IPR001810">
    <property type="entry name" value="F-box_dom"/>
</dbReference>
<proteinExistence type="predicted"/>
<feature type="domain" description="F-box" evidence="1">
    <location>
        <begin position="63"/>
        <end position="99"/>
    </location>
</feature>
<reference evidence="3" key="1">
    <citation type="submission" date="2025-08" db="UniProtKB">
        <authorList>
            <consortium name="RefSeq"/>
        </authorList>
    </citation>
    <scope>IDENTIFICATION</scope>
    <source>
        <tissue evidence="3">Leaves</tissue>
    </source>
</reference>
<dbReference type="RefSeq" id="XP_071907520.1">
    <property type="nucleotide sequence ID" value="XM_072051419.1"/>
</dbReference>
<sequence length="508" mass="57977">MLFVVLDSPDFPALTQHWNQPSMGQQMRPAKMLKLLESGQRIPVMDGSEQQDVHAALNDEEGKDRISSLPDCILHYILSFLPTKEAVATGILARRWKDLWTAVPILDFDDSKLYSSHVNYWYPAEITRFMNFVERVLLLRDVSNIERFRLSCRVCFSASRVHAWISAAIRHNVKELDLCFFVDEPFLLPHRVFNCGSLSILNVEMNSIIQLPNSISCPGLRILHLGLVTFPDDISTQRLLSSCPVLEELAILDCDWINMRHISISIPSLRKLIIDDLPTFDSRAYCWGCEIKIDAGSLIFFKYSGYLSNDIHLIEVSSSVKALLHIPMVQEAQNPLMYSRLIKLFLQLKNVSSLGISGCTIESLFFREKMPNDLPEFQKLTRLELSMQLGVHCGGALMKFLLHLPNLESLNISKGLDPAMYLTEDDWTPKSAAKSFMSSLKTLVLRCFRGNSTEVCLLGYFLKHASSLERMIVFCHKSPLDDSKEQEDMKNELQSHPRVSEYCMIVFF</sequence>
<dbReference type="InterPro" id="IPR050232">
    <property type="entry name" value="FBL13/AtMIF1-like"/>
</dbReference>
<dbReference type="Proteomes" id="UP001652660">
    <property type="component" value="Chromosome 5c"/>
</dbReference>
<dbReference type="GeneID" id="113689617"/>
<dbReference type="Pfam" id="PF08387">
    <property type="entry name" value="FBD"/>
    <property type="match status" value="1"/>
</dbReference>
<dbReference type="Gene3D" id="3.80.10.10">
    <property type="entry name" value="Ribonuclease Inhibitor"/>
    <property type="match status" value="2"/>
</dbReference>
<dbReference type="PANTHER" id="PTHR31900:SF30">
    <property type="entry name" value="SUPERFAMILY PROTEIN, PUTATIVE-RELATED"/>
    <property type="match status" value="1"/>
</dbReference>
<dbReference type="SMART" id="SM00579">
    <property type="entry name" value="FBD"/>
    <property type="match status" value="1"/>
</dbReference>
<accession>A0ABM4UJS4</accession>
<dbReference type="Pfam" id="PF00646">
    <property type="entry name" value="F-box"/>
    <property type="match status" value="1"/>
</dbReference>
<name>A0ABM4UJS4_COFAR</name>
<organism evidence="2 3">
    <name type="scientific">Coffea arabica</name>
    <name type="common">Arabian coffee</name>
    <dbReference type="NCBI Taxonomy" id="13443"/>
    <lineage>
        <taxon>Eukaryota</taxon>
        <taxon>Viridiplantae</taxon>
        <taxon>Streptophyta</taxon>
        <taxon>Embryophyta</taxon>
        <taxon>Tracheophyta</taxon>
        <taxon>Spermatophyta</taxon>
        <taxon>Magnoliopsida</taxon>
        <taxon>eudicotyledons</taxon>
        <taxon>Gunneridae</taxon>
        <taxon>Pentapetalae</taxon>
        <taxon>asterids</taxon>
        <taxon>lamiids</taxon>
        <taxon>Gentianales</taxon>
        <taxon>Rubiaceae</taxon>
        <taxon>Ixoroideae</taxon>
        <taxon>Gardenieae complex</taxon>
        <taxon>Bertiereae - Coffeeae clade</taxon>
        <taxon>Coffeeae</taxon>
        <taxon>Coffea</taxon>
    </lineage>
</organism>
<evidence type="ECO:0000313" key="2">
    <source>
        <dbReference type="Proteomes" id="UP001652660"/>
    </source>
</evidence>
<dbReference type="SUPFAM" id="SSF52047">
    <property type="entry name" value="RNI-like"/>
    <property type="match status" value="1"/>
</dbReference>